<dbReference type="SUPFAM" id="SSF56601">
    <property type="entry name" value="beta-lactamase/transpeptidase-like"/>
    <property type="match status" value="1"/>
</dbReference>
<sequence length="388" mass="41634">MTAGAPHRPGVDGWAEPRFAAVASAFRRNFTDHGEVGAAVSVWHDGREVASLWGGLADPPTGRPWSPDTIALVFSMTKALSTTAVFHLAERDGIPLDRPICDYWPEFGRAGKETITLRHVLSHRAGLPVIDGDFDLGSVLAWEPVIRALEAQRPVWRPDGDHGYHIRTFSWLVGEAFRRCAGTTVGAYFAAEIAAPLGLDWHLGLTGAQEDRAASIIPPGLEYFRYWASLPEESLLRRAGAAPGGLFKYDSMWNESRLRTTELCSSNSYATAGGVARLYAALLGFGDLTSPLGEAALADARTRRSRGPDAVLEIDTDFGSGFHLAGSLGVRVGASSFGHAGAGGSLGFADPDHGLAFAYVPNRLYFGLRPDPRTDGLLSAVYDCVARV</sequence>
<dbReference type="InterPro" id="IPR001466">
    <property type="entry name" value="Beta-lactam-related"/>
</dbReference>
<dbReference type="PANTHER" id="PTHR43319">
    <property type="entry name" value="BETA-LACTAMASE-RELATED"/>
    <property type="match status" value="1"/>
</dbReference>
<evidence type="ECO:0000259" key="1">
    <source>
        <dbReference type="Pfam" id="PF00144"/>
    </source>
</evidence>
<dbReference type="InterPro" id="IPR052907">
    <property type="entry name" value="Beta-lactamase/esterase"/>
</dbReference>
<dbReference type="PANTHER" id="PTHR43319:SF3">
    <property type="entry name" value="BETA-LACTAMASE-RELATED DOMAIN-CONTAINING PROTEIN"/>
    <property type="match status" value="1"/>
</dbReference>
<proteinExistence type="predicted"/>
<evidence type="ECO:0000313" key="2">
    <source>
        <dbReference type="EMBL" id="REE98777.1"/>
    </source>
</evidence>
<protein>
    <submittedName>
        <fullName evidence="2">CubicO group peptidase (Beta-lactamase class C family)</fullName>
    </submittedName>
</protein>
<accession>A0A3D9ST42</accession>
<gene>
    <name evidence="2" type="ORF">DFJ69_4273</name>
</gene>
<name>A0A3D9ST42_9ACTN</name>
<organism evidence="2 3">
    <name type="scientific">Thermomonospora umbrina</name>
    <dbReference type="NCBI Taxonomy" id="111806"/>
    <lineage>
        <taxon>Bacteria</taxon>
        <taxon>Bacillati</taxon>
        <taxon>Actinomycetota</taxon>
        <taxon>Actinomycetes</taxon>
        <taxon>Streptosporangiales</taxon>
        <taxon>Thermomonosporaceae</taxon>
        <taxon>Thermomonospora</taxon>
    </lineage>
</organism>
<dbReference type="OrthoDB" id="9809635at2"/>
<dbReference type="Pfam" id="PF00144">
    <property type="entry name" value="Beta-lactamase"/>
    <property type="match status" value="1"/>
</dbReference>
<reference evidence="2 3" key="1">
    <citation type="submission" date="2018-08" db="EMBL/GenBank/DDBJ databases">
        <title>Sequencing the genomes of 1000 actinobacteria strains.</title>
        <authorList>
            <person name="Klenk H.-P."/>
        </authorList>
    </citation>
    <scope>NUCLEOTIDE SEQUENCE [LARGE SCALE GENOMIC DNA]</scope>
    <source>
        <strain evidence="2 3">DSM 43927</strain>
    </source>
</reference>
<keyword evidence="3" id="KW-1185">Reference proteome</keyword>
<dbReference type="Gene3D" id="3.40.710.10">
    <property type="entry name" value="DD-peptidase/beta-lactamase superfamily"/>
    <property type="match status" value="1"/>
</dbReference>
<dbReference type="EMBL" id="QTTT01000001">
    <property type="protein sequence ID" value="REE98777.1"/>
    <property type="molecule type" value="Genomic_DNA"/>
</dbReference>
<dbReference type="Proteomes" id="UP000256661">
    <property type="component" value="Unassembled WGS sequence"/>
</dbReference>
<feature type="domain" description="Beta-lactamase-related" evidence="1">
    <location>
        <begin position="27"/>
        <end position="366"/>
    </location>
</feature>
<dbReference type="AlphaFoldDB" id="A0A3D9ST42"/>
<dbReference type="InterPro" id="IPR012338">
    <property type="entry name" value="Beta-lactam/transpept-like"/>
</dbReference>
<evidence type="ECO:0000313" key="3">
    <source>
        <dbReference type="Proteomes" id="UP000256661"/>
    </source>
</evidence>
<comment type="caution">
    <text evidence="2">The sequence shown here is derived from an EMBL/GenBank/DDBJ whole genome shotgun (WGS) entry which is preliminary data.</text>
</comment>
<dbReference type="RefSeq" id="WP_116024188.1">
    <property type="nucleotide sequence ID" value="NZ_QTTT01000001.1"/>
</dbReference>